<keyword evidence="2" id="KW-1185">Reference proteome</keyword>
<dbReference type="SUPFAM" id="SSF48452">
    <property type="entry name" value="TPR-like"/>
    <property type="match status" value="1"/>
</dbReference>
<evidence type="ECO:0000313" key="1">
    <source>
        <dbReference type="EMBL" id="PXX37909.1"/>
    </source>
</evidence>
<dbReference type="InterPro" id="IPR011990">
    <property type="entry name" value="TPR-like_helical_dom_sf"/>
</dbReference>
<gene>
    <name evidence="1" type="ORF">DFR42_11469</name>
</gene>
<dbReference type="Gene3D" id="1.25.40.10">
    <property type="entry name" value="Tetratricopeptide repeat domain"/>
    <property type="match status" value="1"/>
</dbReference>
<sequence>MALENTTEAALARSLIAQSEEFDHGSSEKADLLDRAVIAADRSGSVAVQFEARNERLTEAVFSGEDELALALFAWCQHITDTRPDIINQTSILWPSKWILPMLPEFSRISQKQIDAIGADMAKRFEAQNLSRRPVHAKRSEVYAVQGKMQQAREFWDKAVAEPRDRYADCAACEHSYSIRLLAQEGRYEEMIAAAQPILDGEMFCSQVPHIDLPQIMLAQYALGRKDEARDLYKRSYRLVRSNMDYTQLVALLIEFKVAENELKDAAVVAVRHLPWLVQIKPDKLKMHYMRALHCLLLAIADNAKVKSLQVTEWLISLLDALEGVFEAAPQNADPALRVTLLTSQIRKAGMTITASLDARNANDYFSRQWHAPAFTYVKP</sequence>
<organism evidence="1 2">
    <name type="scientific">Undibacterium pigrum</name>
    <dbReference type="NCBI Taxonomy" id="401470"/>
    <lineage>
        <taxon>Bacteria</taxon>
        <taxon>Pseudomonadati</taxon>
        <taxon>Pseudomonadota</taxon>
        <taxon>Betaproteobacteria</taxon>
        <taxon>Burkholderiales</taxon>
        <taxon>Oxalobacteraceae</taxon>
        <taxon>Undibacterium</taxon>
    </lineage>
</organism>
<dbReference type="RefSeq" id="WP_110257877.1">
    <property type="nucleotide sequence ID" value="NZ_QJKB01000014.1"/>
</dbReference>
<comment type="caution">
    <text evidence="1">The sequence shown here is derived from an EMBL/GenBank/DDBJ whole genome shotgun (WGS) entry which is preliminary data.</text>
</comment>
<dbReference type="OrthoDB" id="56388at2"/>
<name>A0A318IQY2_9BURK</name>
<proteinExistence type="predicted"/>
<dbReference type="AlphaFoldDB" id="A0A318IQY2"/>
<protein>
    <recommendedName>
        <fullName evidence="3">Tetratricopeptide repeat protein</fullName>
    </recommendedName>
</protein>
<evidence type="ECO:0000313" key="2">
    <source>
        <dbReference type="Proteomes" id="UP000247792"/>
    </source>
</evidence>
<evidence type="ECO:0008006" key="3">
    <source>
        <dbReference type="Google" id="ProtNLM"/>
    </source>
</evidence>
<reference evidence="1 2" key="1">
    <citation type="submission" date="2018-05" db="EMBL/GenBank/DDBJ databases">
        <title>Genomic Encyclopedia of Type Strains, Phase IV (KMG-IV): sequencing the most valuable type-strain genomes for metagenomic binning, comparative biology and taxonomic classification.</title>
        <authorList>
            <person name="Goeker M."/>
        </authorList>
    </citation>
    <scope>NUCLEOTIDE SEQUENCE [LARGE SCALE GENOMIC DNA]</scope>
    <source>
        <strain evidence="1 2">DSM 19792</strain>
    </source>
</reference>
<accession>A0A318IQY2</accession>
<dbReference type="Proteomes" id="UP000247792">
    <property type="component" value="Unassembled WGS sequence"/>
</dbReference>
<dbReference type="EMBL" id="QJKB01000014">
    <property type="protein sequence ID" value="PXX37909.1"/>
    <property type="molecule type" value="Genomic_DNA"/>
</dbReference>